<dbReference type="GO" id="GO:0005737">
    <property type="term" value="C:cytoplasm"/>
    <property type="evidence" value="ECO:0007669"/>
    <property type="project" value="TreeGrafter"/>
</dbReference>
<dbReference type="OrthoDB" id="4694525at2759"/>
<keyword evidence="4" id="KW-1185">Reference proteome</keyword>
<dbReference type="PANTHER" id="PTHR23422">
    <property type="entry name" value="DIPEPTIDYL PEPTIDASE III-RELATED"/>
    <property type="match status" value="1"/>
</dbReference>
<evidence type="ECO:0000256" key="1">
    <source>
        <dbReference type="ARBA" id="ARBA00022723"/>
    </source>
</evidence>
<dbReference type="Gene3D" id="3.30.540.30">
    <property type="match status" value="2"/>
</dbReference>
<sequence length="612" mass="68666">MRQTSPEAEGIFDEIIHSYRSFFLDYAALFLCNLGNLYAEGGQKSIPNIPMATLKKILGVFPTTRTISTDDTLESMVALPPFGLGLPSSNTISNYYLGARITRDEIAYVTKAVCELGIEPENTRVRKIIDGSKPIFEVLQASIEAGAPKILTSGKYKEGDIRLVQGDHAEELAIICFHLRQAQSYVANETQNQMLARYIKSFETGSLDAYRESQRFWVTDVTPNVESILGFVESYTDPYGVRAQWEGAVCLADVNETKKMEDFMSKSADFAQLLPWATSENGGKGPFEKEILSIPQFTILHVLACCCGGVWEASNLPNYNDIRDTLGSKNLLLANRMNANRNLPYRKNLHVIRFVATVIHELLGHGTGKLLSETEPGKYNFDNTKPPISPLTGEPVTSWYLPGQTWTSVFEDIATSVEECRAILMSAYLIDNKDLLEVFGYNDHSELTGSELIYLSYAHLGVEGIRSLEQYNAEEKVWNQAHSQGYFGIFKQLLLHGDGLFEVKFDPSASTLTVHVDRSKILSHGKPALGDFMNKLHVWRCIANVQPCREFYEALTAVDGVYEEWRQLVCTKPESRMKFVQANTFLREGVVEVKEYAESNEGIIQSWVERAV</sequence>
<evidence type="ECO:0000313" key="4">
    <source>
        <dbReference type="Proteomes" id="UP000799423"/>
    </source>
</evidence>
<keyword evidence="1" id="KW-0479">Metal-binding</keyword>
<dbReference type="EMBL" id="MU006307">
    <property type="protein sequence ID" value="KAF2850392.1"/>
    <property type="molecule type" value="Genomic_DNA"/>
</dbReference>
<organism evidence="3 4">
    <name type="scientific">Plenodomus tracheiphilus IPT5</name>
    <dbReference type="NCBI Taxonomy" id="1408161"/>
    <lineage>
        <taxon>Eukaryota</taxon>
        <taxon>Fungi</taxon>
        <taxon>Dikarya</taxon>
        <taxon>Ascomycota</taxon>
        <taxon>Pezizomycotina</taxon>
        <taxon>Dothideomycetes</taxon>
        <taxon>Pleosporomycetidae</taxon>
        <taxon>Pleosporales</taxon>
        <taxon>Pleosporineae</taxon>
        <taxon>Leptosphaeriaceae</taxon>
        <taxon>Plenodomus</taxon>
    </lineage>
</organism>
<proteinExistence type="predicted"/>
<dbReference type="Proteomes" id="UP000799423">
    <property type="component" value="Unassembled WGS sequence"/>
</dbReference>
<evidence type="ECO:0000256" key="2">
    <source>
        <dbReference type="ARBA" id="ARBA00022801"/>
    </source>
</evidence>
<dbReference type="Pfam" id="PF03571">
    <property type="entry name" value="Peptidase_M49"/>
    <property type="match status" value="1"/>
</dbReference>
<dbReference type="InterPro" id="IPR039461">
    <property type="entry name" value="Peptidase_M49"/>
</dbReference>
<dbReference type="AlphaFoldDB" id="A0A6A7B529"/>
<dbReference type="GO" id="GO:0008239">
    <property type="term" value="F:dipeptidyl-peptidase activity"/>
    <property type="evidence" value="ECO:0007669"/>
    <property type="project" value="TreeGrafter"/>
</dbReference>
<protein>
    <submittedName>
        <fullName evidence="3">Peptidase M49, dipeptidyl-peptidase III</fullName>
    </submittedName>
</protein>
<dbReference type="GO" id="GO:0046872">
    <property type="term" value="F:metal ion binding"/>
    <property type="evidence" value="ECO:0007669"/>
    <property type="project" value="UniProtKB-KW"/>
</dbReference>
<evidence type="ECO:0000313" key="3">
    <source>
        <dbReference type="EMBL" id="KAF2850392.1"/>
    </source>
</evidence>
<gene>
    <name evidence="3" type="ORF">T440DRAFT_532214</name>
</gene>
<keyword evidence="2" id="KW-0378">Hydrolase</keyword>
<reference evidence="3" key="1">
    <citation type="submission" date="2020-01" db="EMBL/GenBank/DDBJ databases">
        <authorList>
            <consortium name="DOE Joint Genome Institute"/>
            <person name="Haridas S."/>
            <person name="Albert R."/>
            <person name="Binder M."/>
            <person name="Bloem J."/>
            <person name="Labutti K."/>
            <person name="Salamov A."/>
            <person name="Andreopoulos B."/>
            <person name="Baker S.E."/>
            <person name="Barry K."/>
            <person name="Bills G."/>
            <person name="Bluhm B.H."/>
            <person name="Cannon C."/>
            <person name="Castanera R."/>
            <person name="Culley D.E."/>
            <person name="Daum C."/>
            <person name="Ezra D."/>
            <person name="Gonzalez J.B."/>
            <person name="Henrissat B."/>
            <person name="Kuo A."/>
            <person name="Liang C."/>
            <person name="Lipzen A."/>
            <person name="Lutzoni F."/>
            <person name="Magnuson J."/>
            <person name="Mondo S."/>
            <person name="Nolan M."/>
            <person name="Ohm R."/>
            <person name="Pangilinan J."/>
            <person name="Park H.-J."/>
            <person name="Ramirez L."/>
            <person name="Alfaro M."/>
            <person name="Sun H."/>
            <person name="Tritt A."/>
            <person name="Yoshinaga Y."/>
            <person name="Zwiers L.-H."/>
            <person name="Turgeon B.G."/>
            <person name="Goodwin S.B."/>
            <person name="Spatafora J.W."/>
            <person name="Crous P.W."/>
            <person name="Grigoriev I.V."/>
        </authorList>
    </citation>
    <scope>NUCLEOTIDE SEQUENCE</scope>
    <source>
        <strain evidence="3">IPT5</strain>
    </source>
</reference>
<accession>A0A6A7B529</accession>
<dbReference type="PANTHER" id="PTHR23422:SF11">
    <property type="entry name" value="DIPEPTIDYL PEPTIDASE 3"/>
    <property type="match status" value="1"/>
</dbReference>
<name>A0A6A7B529_9PLEO</name>